<keyword evidence="3" id="KW-1185">Reference proteome</keyword>
<dbReference type="InterPro" id="IPR048623">
    <property type="entry name" value="SDR-like_proteobact"/>
</dbReference>
<reference evidence="2 3" key="1">
    <citation type="submission" date="2024-06" db="EMBL/GenBank/DDBJ databases">
        <title>Novosphingobium rhizovicinus M1R2S20.</title>
        <authorList>
            <person name="Sun J.-Q."/>
        </authorList>
    </citation>
    <scope>NUCLEOTIDE SEQUENCE [LARGE SCALE GENOMIC DNA]</scope>
    <source>
        <strain evidence="2 3">M1R2S20</strain>
    </source>
</reference>
<sequence>MELLRVGNLADEPLAAAAQFHSDVLPHVSSLLARSKGDLALVFAPADHTHHGWRLAAVQELARAHSPKRVNAIAGQHEEAIAAAADYLARAPGVTGQLLPVDGTGAAAMLYPRR</sequence>
<name>A0ABV3RD84_9SPHN</name>
<dbReference type="Pfam" id="PF21777">
    <property type="entry name" value="SDR-like"/>
    <property type="match status" value="1"/>
</dbReference>
<evidence type="ECO:0000313" key="3">
    <source>
        <dbReference type="Proteomes" id="UP001556118"/>
    </source>
</evidence>
<comment type="caution">
    <text evidence="2">The sequence shown here is derived from an EMBL/GenBank/DDBJ whole genome shotgun (WGS) entry which is preliminary data.</text>
</comment>
<gene>
    <name evidence="2" type="ORF">ABUH87_13030</name>
</gene>
<evidence type="ECO:0000259" key="1">
    <source>
        <dbReference type="Pfam" id="PF21777"/>
    </source>
</evidence>
<dbReference type="Proteomes" id="UP001556118">
    <property type="component" value="Unassembled WGS sequence"/>
</dbReference>
<organism evidence="2 3">
    <name type="scientific">Novosphingobium rhizovicinum</name>
    <dbReference type="NCBI Taxonomy" id="3228928"/>
    <lineage>
        <taxon>Bacteria</taxon>
        <taxon>Pseudomonadati</taxon>
        <taxon>Pseudomonadota</taxon>
        <taxon>Alphaproteobacteria</taxon>
        <taxon>Sphingomonadales</taxon>
        <taxon>Sphingomonadaceae</taxon>
        <taxon>Novosphingobium</taxon>
    </lineage>
</organism>
<dbReference type="EMBL" id="JBFNXR010000050">
    <property type="protein sequence ID" value="MEW9856058.1"/>
    <property type="molecule type" value="Genomic_DNA"/>
</dbReference>
<dbReference type="RefSeq" id="WP_367774331.1">
    <property type="nucleotide sequence ID" value="NZ_JBFNXR010000050.1"/>
</dbReference>
<feature type="domain" description="Short chain dehydrogenase-like proteobacteria" evidence="1">
    <location>
        <begin position="4"/>
        <end position="101"/>
    </location>
</feature>
<proteinExistence type="predicted"/>
<accession>A0ABV3RD84</accession>
<protein>
    <submittedName>
        <fullName evidence="2">Rossmann fold domain-containing protein</fullName>
    </submittedName>
</protein>
<evidence type="ECO:0000313" key="2">
    <source>
        <dbReference type="EMBL" id="MEW9856058.1"/>
    </source>
</evidence>